<dbReference type="InterPro" id="IPR018060">
    <property type="entry name" value="HTH_AraC"/>
</dbReference>
<keyword evidence="2" id="KW-0238">DNA-binding</keyword>
<dbReference type="Gene3D" id="2.60.120.280">
    <property type="entry name" value="Regulatory protein AraC"/>
    <property type="match status" value="1"/>
</dbReference>
<evidence type="ECO:0000259" key="4">
    <source>
        <dbReference type="PROSITE" id="PS01124"/>
    </source>
</evidence>
<dbReference type="PANTHER" id="PTHR43280">
    <property type="entry name" value="ARAC-FAMILY TRANSCRIPTIONAL REGULATOR"/>
    <property type="match status" value="1"/>
</dbReference>
<sequence length="298" mass="34196">MKKQHHQTANYLVANETDENWGLYATTIGCQHILPNMEYPPRGHPPAYSFSPDSGRVLQEYILLYITKGEGWFELEKSSATKISAGNVLFLFPGQWHTYRPAKEMGWNEYWLGFTGSYMKQLDNPLFFSQKKPVYDVGFNEQMVALFNQGIEVAAYQKTAHQQVLAGIISMLLGLVFYSEKNNSFRDSEVISKINQAKLIMRESTDVDVTPESIAQTLNLGYSSFRKVFKQYTGFSPRQYQLEIKFQKSKELLSGTAMTINEIASYLNFDSLSYFVQFFKSRTGLSPGEFRQRMKTGK</sequence>
<dbReference type="EMBL" id="JAULBC010000011">
    <property type="protein sequence ID" value="MEX6690935.1"/>
    <property type="molecule type" value="Genomic_DNA"/>
</dbReference>
<dbReference type="Proteomes" id="UP001560573">
    <property type="component" value="Unassembled WGS sequence"/>
</dbReference>
<proteinExistence type="predicted"/>
<dbReference type="InterPro" id="IPR009057">
    <property type="entry name" value="Homeodomain-like_sf"/>
</dbReference>
<evidence type="ECO:0000313" key="6">
    <source>
        <dbReference type="Proteomes" id="UP001560573"/>
    </source>
</evidence>
<dbReference type="SUPFAM" id="SSF51215">
    <property type="entry name" value="Regulatory protein AraC"/>
    <property type="match status" value="1"/>
</dbReference>
<dbReference type="InterPro" id="IPR020449">
    <property type="entry name" value="Tscrpt_reg_AraC-type_HTH"/>
</dbReference>
<dbReference type="Pfam" id="PF12833">
    <property type="entry name" value="HTH_18"/>
    <property type="match status" value="1"/>
</dbReference>
<dbReference type="InterPro" id="IPR003313">
    <property type="entry name" value="AraC-bd"/>
</dbReference>
<dbReference type="RefSeq" id="WP_369332351.1">
    <property type="nucleotide sequence ID" value="NZ_JAULBC010000011.1"/>
</dbReference>
<dbReference type="SMART" id="SM00342">
    <property type="entry name" value="HTH_ARAC"/>
    <property type="match status" value="1"/>
</dbReference>
<dbReference type="SUPFAM" id="SSF46689">
    <property type="entry name" value="Homeodomain-like"/>
    <property type="match status" value="2"/>
</dbReference>
<organism evidence="5 6">
    <name type="scientific">Danxiaibacter flavus</name>
    <dbReference type="NCBI Taxonomy" id="3049108"/>
    <lineage>
        <taxon>Bacteria</taxon>
        <taxon>Pseudomonadati</taxon>
        <taxon>Bacteroidota</taxon>
        <taxon>Chitinophagia</taxon>
        <taxon>Chitinophagales</taxon>
        <taxon>Chitinophagaceae</taxon>
        <taxon>Danxiaibacter</taxon>
    </lineage>
</organism>
<keyword evidence="6" id="KW-1185">Reference proteome</keyword>
<reference evidence="5 6" key="1">
    <citation type="submission" date="2023-07" db="EMBL/GenBank/DDBJ databases">
        <authorList>
            <person name="Lian W.-H."/>
        </authorList>
    </citation>
    <scope>NUCLEOTIDE SEQUENCE [LARGE SCALE GENOMIC DNA]</scope>
    <source>
        <strain evidence="5 6">SYSU DXS3180</strain>
    </source>
</reference>
<gene>
    <name evidence="5" type="ORF">QTN47_25725</name>
</gene>
<dbReference type="PANTHER" id="PTHR43280:SF30">
    <property type="entry name" value="MMSAB OPERON REGULATORY PROTEIN"/>
    <property type="match status" value="1"/>
</dbReference>
<accession>A0ABV3ZMY6</accession>
<keyword evidence="3" id="KW-0804">Transcription</keyword>
<dbReference type="PRINTS" id="PR00032">
    <property type="entry name" value="HTHARAC"/>
</dbReference>
<evidence type="ECO:0000313" key="5">
    <source>
        <dbReference type="EMBL" id="MEX6690935.1"/>
    </source>
</evidence>
<evidence type="ECO:0000256" key="2">
    <source>
        <dbReference type="ARBA" id="ARBA00023125"/>
    </source>
</evidence>
<comment type="caution">
    <text evidence="5">The sequence shown here is derived from an EMBL/GenBank/DDBJ whole genome shotgun (WGS) entry which is preliminary data.</text>
</comment>
<feature type="domain" description="HTH araC/xylS-type" evidence="4">
    <location>
        <begin position="195"/>
        <end position="293"/>
    </location>
</feature>
<dbReference type="PROSITE" id="PS01124">
    <property type="entry name" value="HTH_ARAC_FAMILY_2"/>
    <property type="match status" value="1"/>
</dbReference>
<dbReference type="Gene3D" id="1.10.10.60">
    <property type="entry name" value="Homeodomain-like"/>
    <property type="match status" value="2"/>
</dbReference>
<protein>
    <submittedName>
        <fullName evidence="5">AraC family transcriptional regulator</fullName>
    </submittedName>
</protein>
<keyword evidence="1" id="KW-0805">Transcription regulation</keyword>
<name>A0ABV3ZMY6_9BACT</name>
<evidence type="ECO:0000256" key="3">
    <source>
        <dbReference type="ARBA" id="ARBA00023163"/>
    </source>
</evidence>
<evidence type="ECO:0000256" key="1">
    <source>
        <dbReference type="ARBA" id="ARBA00023015"/>
    </source>
</evidence>
<dbReference type="PROSITE" id="PS51257">
    <property type="entry name" value="PROKAR_LIPOPROTEIN"/>
    <property type="match status" value="1"/>
</dbReference>
<dbReference type="InterPro" id="IPR037923">
    <property type="entry name" value="HTH-like"/>
</dbReference>
<dbReference type="Pfam" id="PF02311">
    <property type="entry name" value="AraC_binding"/>
    <property type="match status" value="1"/>
</dbReference>